<accession>A0A0A9CFY9</accession>
<reference evidence="1" key="1">
    <citation type="submission" date="2014-09" db="EMBL/GenBank/DDBJ databases">
        <authorList>
            <person name="Magalhaes I.L.F."/>
            <person name="Oliveira U."/>
            <person name="Santos F.R."/>
            <person name="Vidigal T.H.D.A."/>
            <person name="Brescovit A.D."/>
            <person name="Santos A.J."/>
        </authorList>
    </citation>
    <scope>NUCLEOTIDE SEQUENCE</scope>
    <source>
        <tissue evidence="1">Shoot tissue taken approximately 20 cm above the soil surface</tissue>
    </source>
</reference>
<protein>
    <submittedName>
        <fullName evidence="1">Uncharacterized protein</fullName>
    </submittedName>
</protein>
<sequence>MVSLTAQVHYLLEDLMLVCLRIEQFKTVNICFSFFIRWTTQEIVMLLLTCRAILSA</sequence>
<name>A0A0A9CFY9_ARUDO</name>
<reference evidence="1" key="2">
    <citation type="journal article" date="2015" name="Data Brief">
        <title>Shoot transcriptome of the giant reed, Arundo donax.</title>
        <authorList>
            <person name="Barrero R.A."/>
            <person name="Guerrero F.D."/>
            <person name="Moolhuijzen P."/>
            <person name="Goolsby J.A."/>
            <person name="Tidwell J."/>
            <person name="Bellgard S.E."/>
            <person name="Bellgard M.I."/>
        </authorList>
    </citation>
    <scope>NUCLEOTIDE SEQUENCE</scope>
    <source>
        <tissue evidence="1">Shoot tissue taken approximately 20 cm above the soil surface</tissue>
    </source>
</reference>
<proteinExistence type="predicted"/>
<dbReference type="AlphaFoldDB" id="A0A0A9CFY9"/>
<organism evidence="1">
    <name type="scientific">Arundo donax</name>
    <name type="common">Giant reed</name>
    <name type="synonym">Donax arundinaceus</name>
    <dbReference type="NCBI Taxonomy" id="35708"/>
    <lineage>
        <taxon>Eukaryota</taxon>
        <taxon>Viridiplantae</taxon>
        <taxon>Streptophyta</taxon>
        <taxon>Embryophyta</taxon>
        <taxon>Tracheophyta</taxon>
        <taxon>Spermatophyta</taxon>
        <taxon>Magnoliopsida</taxon>
        <taxon>Liliopsida</taxon>
        <taxon>Poales</taxon>
        <taxon>Poaceae</taxon>
        <taxon>PACMAD clade</taxon>
        <taxon>Arundinoideae</taxon>
        <taxon>Arundineae</taxon>
        <taxon>Arundo</taxon>
    </lineage>
</organism>
<evidence type="ECO:0000313" key="1">
    <source>
        <dbReference type="EMBL" id="JAD74486.1"/>
    </source>
</evidence>
<dbReference type="EMBL" id="GBRH01223409">
    <property type="protein sequence ID" value="JAD74486.1"/>
    <property type="molecule type" value="Transcribed_RNA"/>
</dbReference>